<dbReference type="InterPro" id="IPR003825">
    <property type="entry name" value="Colicin-V_CvpA"/>
</dbReference>
<accession>A0AA90NRA4</accession>
<keyword evidence="4 5" id="KW-0472">Membrane</keyword>
<feature type="transmembrane region" description="Helical" evidence="5">
    <location>
        <begin position="104"/>
        <end position="128"/>
    </location>
</feature>
<dbReference type="EMBL" id="JASXSV010000001">
    <property type="protein sequence ID" value="MDP0587827.1"/>
    <property type="molecule type" value="Genomic_DNA"/>
</dbReference>
<name>A0AA90NRA4_9GAMM</name>
<dbReference type="PANTHER" id="PTHR36926">
    <property type="entry name" value="COLICIN V PRODUCTION PROTEIN"/>
    <property type="match status" value="1"/>
</dbReference>
<dbReference type="InterPro" id="IPR052719">
    <property type="entry name" value="CvpA-like"/>
</dbReference>
<organism evidence="6 7">
    <name type="scientific">Candidatus Endonucleibacter bathymodioli</name>
    <dbReference type="NCBI Taxonomy" id="539814"/>
    <lineage>
        <taxon>Bacteria</taxon>
        <taxon>Pseudomonadati</taxon>
        <taxon>Pseudomonadota</taxon>
        <taxon>Gammaproteobacteria</taxon>
        <taxon>Oceanospirillales</taxon>
        <taxon>Endozoicomonadaceae</taxon>
        <taxon>Candidatus Endonucleibacter</taxon>
    </lineage>
</organism>
<evidence type="ECO:0000256" key="4">
    <source>
        <dbReference type="ARBA" id="ARBA00023136"/>
    </source>
</evidence>
<comment type="caution">
    <text evidence="6">The sequence shown here is derived from an EMBL/GenBank/DDBJ whole genome shotgun (WGS) entry which is preliminary data.</text>
</comment>
<evidence type="ECO:0000256" key="5">
    <source>
        <dbReference type="SAM" id="Phobius"/>
    </source>
</evidence>
<evidence type="ECO:0000256" key="1">
    <source>
        <dbReference type="ARBA" id="ARBA00004141"/>
    </source>
</evidence>
<comment type="subcellular location">
    <subcellularLocation>
        <location evidence="1">Membrane</location>
        <topology evidence="1">Multi-pass membrane protein</topology>
    </subcellularLocation>
</comment>
<evidence type="ECO:0000256" key="2">
    <source>
        <dbReference type="ARBA" id="ARBA00022692"/>
    </source>
</evidence>
<gene>
    <name evidence="6" type="ORF">QS748_00895</name>
</gene>
<keyword evidence="7" id="KW-1185">Reference proteome</keyword>
<evidence type="ECO:0000256" key="3">
    <source>
        <dbReference type="ARBA" id="ARBA00022989"/>
    </source>
</evidence>
<dbReference type="Pfam" id="PF02674">
    <property type="entry name" value="Colicin_V"/>
    <property type="match status" value="1"/>
</dbReference>
<feature type="transmembrane region" description="Helical" evidence="5">
    <location>
        <begin position="67"/>
        <end position="92"/>
    </location>
</feature>
<feature type="transmembrane region" description="Helical" evidence="5">
    <location>
        <begin position="34"/>
        <end position="55"/>
    </location>
</feature>
<keyword evidence="2 5" id="KW-0812">Transmembrane</keyword>
<evidence type="ECO:0000313" key="7">
    <source>
        <dbReference type="Proteomes" id="UP001178148"/>
    </source>
</evidence>
<dbReference type="GO" id="GO:0009403">
    <property type="term" value="P:toxin biosynthetic process"/>
    <property type="evidence" value="ECO:0007669"/>
    <property type="project" value="InterPro"/>
</dbReference>
<keyword evidence="3 5" id="KW-1133">Transmembrane helix</keyword>
<sequence length="176" mass="19443">MFGYNWVDEAIVGIIIVSALISLIRGFVKEVLSLLTWILAAMLALAFGNDLAVYFNDYITKPPMRLMAAYALIFIATLIVGAFINSLIAKLLITATGWSTPDKIAGMLFGGMRGCLMIVSLTSLIAFFPLEQDKDWKNSVLLPHFLVLADWSRQKAMDVASFFLPEGKGFIDSIQQ</sequence>
<dbReference type="Proteomes" id="UP001178148">
    <property type="component" value="Unassembled WGS sequence"/>
</dbReference>
<dbReference type="GO" id="GO:0016020">
    <property type="term" value="C:membrane"/>
    <property type="evidence" value="ECO:0007669"/>
    <property type="project" value="UniProtKB-SubCell"/>
</dbReference>
<evidence type="ECO:0000313" key="6">
    <source>
        <dbReference type="EMBL" id="MDP0587827.1"/>
    </source>
</evidence>
<feature type="transmembrane region" description="Helical" evidence="5">
    <location>
        <begin position="7"/>
        <end position="28"/>
    </location>
</feature>
<protein>
    <submittedName>
        <fullName evidence="6">CvpA family protein</fullName>
    </submittedName>
</protein>
<dbReference type="PANTHER" id="PTHR36926:SF1">
    <property type="entry name" value="COLICIN V PRODUCTION PROTEIN"/>
    <property type="match status" value="1"/>
</dbReference>
<proteinExistence type="predicted"/>
<reference evidence="6 7" key="1">
    <citation type="journal article" date="2023" name="bioRxiv">
        <title>An intranuclear bacterial parasite of deep-sea mussels expresses apoptosis inhibitors acquired from its host.</title>
        <authorList>
            <person name="Gonzalez Porras M.A."/>
            <person name="Assie A."/>
            <person name="Tietjen M."/>
            <person name="Violette M."/>
            <person name="Kleiner M."/>
            <person name="Gruber-Vodicka H."/>
            <person name="Dubilier N."/>
            <person name="Leisch N."/>
        </authorList>
    </citation>
    <scope>NUCLEOTIDE SEQUENCE [LARGE SCALE GENOMIC DNA]</scope>
    <source>
        <strain evidence="6">IAP13</strain>
    </source>
</reference>
<dbReference type="AlphaFoldDB" id="A0AA90NRA4"/>